<dbReference type="Proteomes" id="UP000271624">
    <property type="component" value="Unassembled WGS sequence"/>
</dbReference>
<sequence length="71" mass="7778">MAKSLSRSPVSRSGARCEVSFGILVMYLIFLPNHIRVYTGFVYSQGNDSDGLIDLVDLNITELIIKAGAFP</sequence>
<feature type="transmembrane region" description="Helical" evidence="1">
    <location>
        <begin position="21"/>
        <end position="43"/>
    </location>
</feature>
<evidence type="ECO:0000313" key="3">
    <source>
        <dbReference type="Proteomes" id="UP000271624"/>
    </source>
</evidence>
<name>A0A3S1CF32_9CYAN</name>
<organism evidence="2 3">
    <name type="scientific">Dulcicalothrix desertica PCC 7102</name>
    <dbReference type="NCBI Taxonomy" id="232991"/>
    <lineage>
        <taxon>Bacteria</taxon>
        <taxon>Bacillati</taxon>
        <taxon>Cyanobacteriota</taxon>
        <taxon>Cyanophyceae</taxon>
        <taxon>Nostocales</taxon>
        <taxon>Calotrichaceae</taxon>
        <taxon>Dulcicalothrix</taxon>
    </lineage>
</organism>
<keyword evidence="1" id="KW-0812">Transmembrane</keyword>
<reference evidence="2" key="2">
    <citation type="journal article" date="2019" name="Genome Biol. Evol.">
        <title>Day and night: Metabolic profiles and evolutionary relationships of six axenic non-marine cyanobacteria.</title>
        <authorList>
            <person name="Will S.E."/>
            <person name="Henke P."/>
            <person name="Boedeker C."/>
            <person name="Huang S."/>
            <person name="Brinkmann H."/>
            <person name="Rohde M."/>
            <person name="Jarek M."/>
            <person name="Friedl T."/>
            <person name="Seufert S."/>
            <person name="Schumacher M."/>
            <person name="Overmann J."/>
            <person name="Neumann-Schaal M."/>
            <person name="Petersen J."/>
        </authorList>
    </citation>
    <scope>NUCLEOTIDE SEQUENCE [LARGE SCALE GENOMIC DNA]</scope>
    <source>
        <strain evidence="2">PCC 7102</strain>
    </source>
</reference>
<accession>A0A3S1CF32</accession>
<evidence type="ECO:0000256" key="1">
    <source>
        <dbReference type="SAM" id="Phobius"/>
    </source>
</evidence>
<dbReference type="RefSeq" id="WP_186538409.1">
    <property type="nucleotide sequence ID" value="NZ_RSCL01000007.1"/>
</dbReference>
<dbReference type="EMBL" id="RSCL01000007">
    <property type="protein sequence ID" value="RUT06077.1"/>
    <property type="molecule type" value="Genomic_DNA"/>
</dbReference>
<keyword evidence="1" id="KW-0472">Membrane</keyword>
<dbReference type="AlphaFoldDB" id="A0A3S1CF32"/>
<keyword evidence="1" id="KW-1133">Transmembrane helix</keyword>
<evidence type="ECO:0000313" key="2">
    <source>
        <dbReference type="EMBL" id="RUT06077.1"/>
    </source>
</evidence>
<comment type="caution">
    <text evidence="2">The sequence shown here is derived from an EMBL/GenBank/DDBJ whole genome shotgun (WGS) entry which is preliminary data.</text>
</comment>
<reference evidence="2" key="1">
    <citation type="submission" date="2018-12" db="EMBL/GenBank/DDBJ databases">
        <authorList>
            <person name="Will S."/>
            <person name="Neumann-Schaal M."/>
            <person name="Henke P."/>
        </authorList>
    </citation>
    <scope>NUCLEOTIDE SEQUENCE</scope>
    <source>
        <strain evidence="2">PCC 7102</strain>
    </source>
</reference>
<gene>
    <name evidence="2" type="ORF">DSM106972_032830</name>
</gene>
<proteinExistence type="predicted"/>
<protein>
    <submittedName>
        <fullName evidence="2">Uncharacterized protein</fullName>
    </submittedName>
</protein>
<keyword evidence="3" id="KW-1185">Reference proteome</keyword>